<comment type="caution">
    <text evidence="1">The sequence shown here is derived from an EMBL/GenBank/DDBJ whole genome shotgun (WGS) entry which is preliminary data.</text>
</comment>
<evidence type="ECO:0000313" key="1">
    <source>
        <dbReference type="EMBL" id="KAJ8106083.1"/>
    </source>
</evidence>
<evidence type="ECO:0000313" key="2">
    <source>
        <dbReference type="Proteomes" id="UP001153331"/>
    </source>
</evidence>
<dbReference type="EMBL" id="JAPHNI010001277">
    <property type="protein sequence ID" value="KAJ8106083.1"/>
    <property type="molecule type" value="Genomic_DNA"/>
</dbReference>
<reference evidence="1" key="1">
    <citation type="submission" date="2022-11" db="EMBL/GenBank/DDBJ databases">
        <title>Genome Sequence of Boeremia exigua.</title>
        <authorList>
            <person name="Buettner E."/>
        </authorList>
    </citation>
    <scope>NUCLEOTIDE SEQUENCE</scope>
    <source>
        <strain evidence="1">CU02</strain>
    </source>
</reference>
<gene>
    <name evidence="1" type="ORF">OPT61_g9777</name>
</gene>
<proteinExistence type="predicted"/>
<name>A0ACC2HTN9_9PLEO</name>
<sequence>MTLAEEFKSRNFSIYGQWTGVLCIVLCFALGIANIFHATFVIAFSIVCLVSAFLIIFVEIPLLLRICPTSAKFDGFMRKIETNYMRAAFYAVLAVVQWISIWPQATSLIVCAIFLTLAAVFYALAGFKGQAFQGRTETGQYGGPIPNAIVAVDWDALLLAVLSCWTAQKTKCAPRAFQEEPANIVVAGLAAPKDAETLVRCEVNAFWCKRSARDTTAADEIAGKTKVLISLVDERTLQPRRICTAGLTPDNKDKRATSVHIAAIVHDFRNYTTPLHHTQPNKKPYIMSNPPSIPPRPARAQNSSAPAPASSLDLPKVPPRPKGRIERSQSPHRFDRSPLNDPTYAHGGPPKDNRRLSAEVPARPPSVSLPSLGQEGNEYASFEDLSKTLTNESRGFGAWVYGEA</sequence>
<protein>
    <submittedName>
        <fullName evidence="1">Uncharacterized protein</fullName>
    </submittedName>
</protein>
<dbReference type="Proteomes" id="UP001153331">
    <property type="component" value="Unassembled WGS sequence"/>
</dbReference>
<accession>A0ACC2HTN9</accession>
<organism evidence="1 2">
    <name type="scientific">Boeremia exigua</name>
    <dbReference type="NCBI Taxonomy" id="749465"/>
    <lineage>
        <taxon>Eukaryota</taxon>
        <taxon>Fungi</taxon>
        <taxon>Dikarya</taxon>
        <taxon>Ascomycota</taxon>
        <taxon>Pezizomycotina</taxon>
        <taxon>Dothideomycetes</taxon>
        <taxon>Pleosporomycetidae</taxon>
        <taxon>Pleosporales</taxon>
        <taxon>Pleosporineae</taxon>
        <taxon>Didymellaceae</taxon>
        <taxon>Boeremia</taxon>
    </lineage>
</organism>
<keyword evidence="2" id="KW-1185">Reference proteome</keyword>